<protein>
    <submittedName>
        <fullName evidence="1">Uncharacterized protein</fullName>
    </submittedName>
</protein>
<name>A0A4Y2MR39_ARAVE</name>
<accession>A0A4Y2MR39</accession>
<evidence type="ECO:0000313" key="2">
    <source>
        <dbReference type="EMBL" id="GBN30463.1"/>
    </source>
</evidence>
<evidence type="ECO:0000313" key="1">
    <source>
        <dbReference type="EMBL" id="GBN28086.1"/>
    </source>
</evidence>
<dbReference type="AlphaFoldDB" id="A0A4Y2MR39"/>
<organism evidence="1 3">
    <name type="scientific">Araneus ventricosus</name>
    <name type="common">Orbweaver spider</name>
    <name type="synonym">Epeira ventricosa</name>
    <dbReference type="NCBI Taxonomy" id="182803"/>
    <lineage>
        <taxon>Eukaryota</taxon>
        <taxon>Metazoa</taxon>
        <taxon>Ecdysozoa</taxon>
        <taxon>Arthropoda</taxon>
        <taxon>Chelicerata</taxon>
        <taxon>Arachnida</taxon>
        <taxon>Araneae</taxon>
        <taxon>Araneomorphae</taxon>
        <taxon>Entelegynae</taxon>
        <taxon>Araneoidea</taxon>
        <taxon>Araneidae</taxon>
        <taxon>Araneus</taxon>
    </lineage>
</organism>
<gene>
    <name evidence="2" type="ORF">AVEN_266006_1</name>
    <name evidence="1" type="ORF">AVEN_79768_1</name>
</gene>
<evidence type="ECO:0000313" key="3">
    <source>
        <dbReference type="Proteomes" id="UP000499080"/>
    </source>
</evidence>
<keyword evidence="3" id="KW-1185">Reference proteome</keyword>
<sequence length="106" mass="11552">MTPHSQLGSIIGHISIKSSLDSEIAVALRSRLRDWSDPGSKPDSTGDPPCMWCCCTLNLVLRVKRPPAGVEINPLANIYLFIIKTLSAIRQPTDSSRKPLSVIGLK</sequence>
<reference evidence="1 3" key="1">
    <citation type="journal article" date="2019" name="Sci. Rep.">
        <title>Orb-weaving spider Araneus ventricosus genome elucidates the spidroin gene catalogue.</title>
        <authorList>
            <person name="Kono N."/>
            <person name="Nakamura H."/>
            <person name="Ohtoshi R."/>
            <person name="Moran D.A.P."/>
            <person name="Shinohara A."/>
            <person name="Yoshida Y."/>
            <person name="Fujiwara M."/>
            <person name="Mori M."/>
            <person name="Tomita M."/>
            <person name="Arakawa K."/>
        </authorList>
    </citation>
    <scope>NUCLEOTIDE SEQUENCE [LARGE SCALE GENOMIC DNA]</scope>
</reference>
<dbReference type="Proteomes" id="UP000499080">
    <property type="component" value="Unassembled WGS sequence"/>
</dbReference>
<dbReference type="EMBL" id="BGPR01007919">
    <property type="protein sequence ID" value="GBN30463.1"/>
    <property type="molecule type" value="Genomic_DNA"/>
</dbReference>
<proteinExistence type="predicted"/>
<comment type="caution">
    <text evidence="1">The sequence shown here is derived from an EMBL/GenBank/DDBJ whole genome shotgun (WGS) entry which is preliminary data.</text>
</comment>
<dbReference type="EMBL" id="BGPR01007596">
    <property type="protein sequence ID" value="GBN28086.1"/>
    <property type="molecule type" value="Genomic_DNA"/>
</dbReference>